<dbReference type="InterPro" id="IPR036508">
    <property type="entry name" value="Chitin-bd_dom_sf"/>
</dbReference>
<dbReference type="Pfam" id="PF00704">
    <property type="entry name" value="Glyco_hydro_18"/>
    <property type="match status" value="1"/>
</dbReference>
<dbReference type="OrthoDB" id="76388at2759"/>
<dbReference type="PANTHER" id="PTHR11177:SF317">
    <property type="entry name" value="CHITINASE 12-RELATED"/>
    <property type="match status" value="1"/>
</dbReference>
<dbReference type="SUPFAM" id="SSF51445">
    <property type="entry name" value="(Trans)glycosidases"/>
    <property type="match status" value="1"/>
</dbReference>
<evidence type="ECO:0000256" key="4">
    <source>
        <dbReference type="ARBA" id="ARBA00022801"/>
    </source>
</evidence>
<reference evidence="13" key="1">
    <citation type="submission" date="2025-08" db="UniProtKB">
        <authorList>
            <consortium name="RefSeq"/>
        </authorList>
    </citation>
    <scope>IDENTIFICATION</scope>
    <source>
        <tissue evidence="13">Whole sample</tissue>
    </source>
</reference>
<dbReference type="RefSeq" id="XP_022315652.1">
    <property type="nucleotide sequence ID" value="XM_022459944.1"/>
</dbReference>
<feature type="transmembrane region" description="Helical" evidence="8">
    <location>
        <begin position="522"/>
        <end position="541"/>
    </location>
</feature>
<keyword evidence="8" id="KW-0472">Membrane</keyword>
<dbReference type="GO" id="GO:0008061">
    <property type="term" value="F:chitin binding"/>
    <property type="evidence" value="ECO:0007669"/>
    <property type="project" value="UniProtKB-KW"/>
</dbReference>
<dbReference type="KEGG" id="cvn:111119604"/>
<dbReference type="PROSITE" id="PS50940">
    <property type="entry name" value="CHIT_BIND_II"/>
    <property type="match status" value="1"/>
</dbReference>
<dbReference type="InterPro" id="IPR001579">
    <property type="entry name" value="Glyco_hydro_18_chit_AS"/>
</dbReference>
<dbReference type="GeneID" id="111119604"/>
<keyword evidence="8" id="KW-0812">Transmembrane</keyword>
<dbReference type="AlphaFoldDB" id="A0A8B8CIJ0"/>
<evidence type="ECO:0000256" key="8">
    <source>
        <dbReference type="SAM" id="Phobius"/>
    </source>
</evidence>
<evidence type="ECO:0000256" key="6">
    <source>
        <dbReference type="ARBA" id="ARBA00023295"/>
    </source>
</evidence>
<dbReference type="Pfam" id="PF01607">
    <property type="entry name" value="CBM_14"/>
    <property type="match status" value="1"/>
</dbReference>
<keyword evidence="8" id="KW-1133">Transmembrane helix</keyword>
<evidence type="ECO:0000256" key="9">
    <source>
        <dbReference type="SAM" id="SignalP"/>
    </source>
</evidence>
<evidence type="ECO:0000259" key="11">
    <source>
        <dbReference type="PROSITE" id="PS51910"/>
    </source>
</evidence>
<dbReference type="GO" id="GO:0005975">
    <property type="term" value="P:carbohydrate metabolic process"/>
    <property type="evidence" value="ECO:0007669"/>
    <property type="project" value="InterPro"/>
</dbReference>
<dbReference type="FunFam" id="3.10.50.10:FF:000001">
    <property type="entry name" value="Chitinase 3-like 1"/>
    <property type="match status" value="1"/>
</dbReference>
<dbReference type="PROSITE" id="PS51910">
    <property type="entry name" value="GH18_2"/>
    <property type="match status" value="1"/>
</dbReference>
<dbReference type="InterPro" id="IPR001223">
    <property type="entry name" value="Glyco_hydro18_cat"/>
</dbReference>
<dbReference type="SUPFAM" id="SSF54556">
    <property type="entry name" value="Chitinase insertion domain"/>
    <property type="match status" value="1"/>
</dbReference>
<gene>
    <name evidence="13" type="primary">LOC111119604</name>
</gene>
<feature type="chain" id="PRO_5034547416" evidence="9">
    <location>
        <begin position="20"/>
        <end position="542"/>
    </location>
</feature>
<dbReference type="SMART" id="SM00636">
    <property type="entry name" value="Glyco_18"/>
    <property type="match status" value="1"/>
</dbReference>
<comment type="similarity">
    <text evidence="1">Belongs to the glycosyl hydrolase 18 family. Chitinase class II subfamily.</text>
</comment>
<evidence type="ECO:0000256" key="7">
    <source>
        <dbReference type="RuleBase" id="RU000489"/>
    </source>
</evidence>
<feature type="signal peptide" evidence="9">
    <location>
        <begin position="1"/>
        <end position="19"/>
    </location>
</feature>
<keyword evidence="6 7" id="KW-0326">Glycosidase</keyword>
<dbReference type="FunFam" id="3.20.20.80:FF:000007">
    <property type="entry name" value="Acidic mammalian chitinase"/>
    <property type="match status" value="1"/>
</dbReference>
<sequence>MAWLLFTCVYLTYLGHTVTLEYKRVCYYTNWAQYRNGIAKFEPRNVDPFLCTHLVYAFGKLENSATTNFEWNDEQRYGEINDLKKINTNLKTLLALGGWTAGSKPYSDMAATSATRKYFINSTIEWLRKYDFDGLDMDWEYPANRGGRQEDFQNFPTLLRELLEAFEEEARQSHRNRLLLTAAVGVGKTVADTAYNVPEMSKYLDFISLMTYDLRGGWEKTTGFNAPLYKSSVDTVDEYNVAFAVEYWLKKGAPKEKLVLGLATYGRSFTLQDPNIRGVGAPASGPGLMGSYVHEAGFLPYFDICERQINKKGITYRDEMAKTPYLVDGSFWVGFDDRLSIYTKVTELVIKKQLGGAMLWALDFDDFHNICGYGAYPIGNLINATLAAAEMGVSVSPPPTKIPAATLPPVTDHYTPNPNPNPNTNPIGGGSEGDNFCSQHPDGMYQHSVDCSKYIRCVGGEMFEMVCPPSLLFDAVNSRCDWDYNVKCTILIQVTKSNVIYSTTDISSCNNSTQSPKNTSCHIALCPSLFIIYCFIFFFFCH</sequence>
<dbReference type="InterPro" id="IPR011583">
    <property type="entry name" value="Chitinase_II/V-like_cat"/>
</dbReference>
<keyword evidence="4 7" id="KW-0378">Hydrolase</keyword>
<evidence type="ECO:0000256" key="3">
    <source>
        <dbReference type="ARBA" id="ARBA00022729"/>
    </source>
</evidence>
<evidence type="ECO:0000256" key="2">
    <source>
        <dbReference type="ARBA" id="ARBA00022669"/>
    </source>
</evidence>
<protein>
    <submittedName>
        <fullName evidence="13">Chitotriosidase-1-like</fullName>
    </submittedName>
</protein>
<proteinExistence type="inferred from homology"/>
<evidence type="ECO:0000313" key="12">
    <source>
        <dbReference type="Proteomes" id="UP000694844"/>
    </source>
</evidence>
<evidence type="ECO:0000313" key="13">
    <source>
        <dbReference type="RefSeq" id="XP_022315652.1"/>
    </source>
</evidence>
<evidence type="ECO:0000256" key="5">
    <source>
        <dbReference type="ARBA" id="ARBA00023157"/>
    </source>
</evidence>
<dbReference type="PROSITE" id="PS01095">
    <property type="entry name" value="GH18_1"/>
    <property type="match status" value="1"/>
</dbReference>
<dbReference type="CDD" id="cd02872">
    <property type="entry name" value="GH18_chitolectin_chitotriosidase"/>
    <property type="match status" value="1"/>
</dbReference>
<dbReference type="SMART" id="SM00494">
    <property type="entry name" value="ChtBD2"/>
    <property type="match status" value="1"/>
</dbReference>
<keyword evidence="5" id="KW-1015">Disulfide bond</keyword>
<dbReference type="GO" id="GO:0004568">
    <property type="term" value="F:chitinase activity"/>
    <property type="evidence" value="ECO:0007669"/>
    <property type="project" value="TreeGrafter"/>
</dbReference>
<dbReference type="Gene3D" id="3.20.20.80">
    <property type="entry name" value="Glycosidases"/>
    <property type="match status" value="1"/>
</dbReference>
<dbReference type="InterPro" id="IPR050314">
    <property type="entry name" value="Glycosyl_Hydrlase_18"/>
</dbReference>
<organism evidence="12 13">
    <name type="scientific">Crassostrea virginica</name>
    <name type="common">Eastern oyster</name>
    <dbReference type="NCBI Taxonomy" id="6565"/>
    <lineage>
        <taxon>Eukaryota</taxon>
        <taxon>Metazoa</taxon>
        <taxon>Spiralia</taxon>
        <taxon>Lophotrochozoa</taxon>
        <taxon>Mollusca</taxon>
        <taxon>Bivalvia</taxon>
        <taxon>Autobranchia</taxon>
        <taxon>Pteriomorphia</taxon>
        <taxon>Ostreida</taxon>
        <taxon>Ostreoidea</taxon>
        <taxon>Ostreidae</taxon>
        <taxon>Crassostrea</taxon>
    </lineage>
</organism>
<evidence type="ECO:0000256" key="1">
    <source>
        <dbReference type="ARBA" id="ARBA00009121"/>
    </source>
</evidence>
<evidence type="ECO:0000259" key="10">
    <source>
        <dbReference type="PROSITE" id="PS50940"/>
    </source>
</evidence>
<keyword evidence="12" id="KW-1185">Reference proteome</keyword>
<dbReference type="Gene3D" id="3.10.50.10">
    <property type="match status" value="1"/>
</dbReference>
<keyword evidence="3 9" id="KW-0732">Signal</keyword>
<dbReference type="GO" id="GO:0006032">
    <property type="term" value="P:chitin catabolic process"/>
    <property type="evidence" value="ECO:0007669"/>
    <property type="project" value="TreeGrafter"/>
</dbReference>
<dbReference type="InterPro" id="IPR017853">
    <property type="entry name" value="GH"/>
</dbReference>
<dbReference type="InterPro" id="IPR029070">
    <property type="entry name" value="Chitinase_insertion_sf"/>
</dbReference>
<dbReference type="PANTHER" id="PTHR11177">
    <property type="entry name" value="CHITINASE"/>
    <property type="match status" value="1"/>
</dbReference>
<feature type="domain" description="GH18" evidence="11">
    <location>
        <begin position="22"/>
        <end position="389"/>
    </location>
</feature>
<feature type="domain" description="Chitin-binding type-2" evidence="10">
    <location>
        <begin position="434"/>
        <end position="490"/>
    </location>
</feature>
<dbReference type="SUPFAM" id="SSF57625">
    <property type="entry name" value="Invertebrate chitin-binding proteins"/>
    <property type="match status" value="1"/>
</dbReference>
<dbReference type="Gene3D" id="2.170.140.10">
    <property type="entry name" value="Chitin binding domain"/>
    <property type="match status" value="1"/>
</dbReference>
<dbReference type="Proteomes" id="UP000694844">
    <property type="component" value="Chromosome 2"/>
</dbReference>
<name>A0A8B8CIJ0_CRAVI</name>
<dbReference type="GO" id="GO:0005576">
    <property type="term" value="C:extracellular region"/>
    <property type="evidence" value="ECO:0007669"/>
    <property type="project" value="InterPro"/>
</dbReference>
<accession>A0A8B8CIJ0</accession>
<keyword evidence="2" id="KW-0147">Chitin-binding</keyword>
<dbReference type="InterPro" id="IPR002557">
    <property type="entry name" value="Chitin-bd_dom"/>
</dbReference>